<accession>A0A6N2LWJ2</accession>
<evidence type="ECO:0000313" key="1">
    <source>
        <dbReference type="EMBL" id="VFU45622.1"/>
    </source>
</evidence>
<proteinExistence type="predicted"/>
<dbReference type="AlphaFoldDB" id="A0A6N2LWJ2"/>
<reference evidence="1" key="1">
    <citation type="submission" date="2019-03" db="EMBL/GenBank/DDBJ databases">
        <authorList>
            <person name="Mank J."/>
            <person name="Almeida P."/>
        </authorList>
    </citation>
    <scope>NUCLEOTIDE SEQUENCE</scope>
    <source>
        <strain evidence="1">78183</strain>
    </source>
</reference>
<gene>
    <name evidence="1" type="ORF">SVIM_LOCUS286412</name>
</gene>
<sequence>MCIIKSSPILSATGNCFFFIYRIFTANSIEGSLVLGKLEGNSEIENSSSPKNENWNWSRKLDWKMKNLFHHLCYQLR</sequence>
<protein>
    <submittedName>
        <fullName evidence="1">Uncharacterized protein</fullName>
    </submittedName>
</protein>
<name>A0A6N2LWJ2_SALVM</name>
<organism evidence="1">
    <name type="scientific">Salix viminalis</name>
    <name type="common">Common osier</name>
    <name type="synonym">Basket willow</name>
    <dbReference type="NCBI Taxonomy" id="40686"/>
    <lineage>
        <taxon>Eukaryota</taxon>
        <taxon>Viridiplantae</taxon>
        <taxon>Streptophyta</taxon>
        <taxon>Embryophyta</taxon>
        <taxon>Tracheophyta</taxon>
        <taxon>Spermatophyta</taxon>
        <taxon>Magnoliopsida</taxon>
        <taxon>eudicotyledons</taxon>
        <taxon>Gunneridae</taxon>
        <taxon>Pentapetalae</taxon>
        <taxon>rosids</taxon>
        <taxon>fabids</taxon>
        <taxon>Malpighiales</taxon>
        <taxon>Salicaceae</taxon>
        <taxon>Saliceae</taxon>
        <taxon>Salix</taxon>
    </lineage>
</organism>
<dbReference type="EMBL" id="CAADRP010001627">
    <property type="protein sequence ID" value="VFU45622.1"/>
    <property type="molecule type" value="Genomic_DNA"/>
</dbReference>